<evidence type="ECO:0000256" key="4">
    <source>
        <dbReference type="ARBA" id="ARBA00044511"/>
    </source>
</evidence>
<dbReference type="NCBIfam" id="TIGR00756">
    <property type="entry name" value="PPR"/>
    <property type="match status" value="1"/>
</dbReference>
<comment type="subunit">
    <text evidence="4">Binds to mitochondrial small subunit 15S rRNA.</text>
</comment>
<proteinExistence type="inferred from homology"/>
<dbReference type="Gene3D" id="1.25.40.10">
    <property type="entry name" value="Tetratricopeptide repeat domain"/>
    <property type="match status" value="1"/>
</dbReference>
<dbReference type="Proteomes" id="UP000613177">
    <property type="component" value="Unassembled WGS sequence"/>
</dbReference>
<gene>
    <name evidence="6" type="ORF">INT48_000385</name>
</gene>
<evidence type="ECO:0000256" key="2">
    <source>
        <dbReference type="ARBA" id="ARBA00022737"/>
    </source>
</evidence>
<comment type="caution">
    <text evidence="6">The sequence shown here is derived from an EMBL/GenBank/DDBJ whole genome shotgun (WGS) entry which is preliminary data.</text>
</comment>
<accession>A0A8H7SS91</accession>
<protein>
    <recommendedName>
        <fullName evidence="8">Pentatricopeptide repeat-containing protein</fullName>
    </recommendedName>
</protein>
<evidence type="ECO:0000256" key="5">
    <source>
        <dbReference type="PROSITE-ProRule" id="PRU00708"/>
    </source>
</evidence>
<dbReference type="OrthoDB" id="185373at2759"/>
<comment type="function">
    <text evidence="3">Regulates mitochondrial small subunit maturation by controlling 15S rRNA 5'-end processing. Localizes to the 5' precursor of the 15S rRNA in a position that is subsequently occupied by mS47 in the mature yeast mtSSU. Uses structure and sequence-specific RNA recognition, binding to a single-stranded region of the precursor and specifically recognizing bases -6 to -1. The exchange of Ccm1 for mS47 is coupled to the irreversible removal of precursor rRNA that is accompanied by conformational changes of the mitoribosomal proteins uS5m and mS26. These conformational changes signal completion of 5'-end rRNA processing through protection of the mature 5'-end of the 15S rRNA and stabilization of mS47. The removal of the 5' precursor together with the dissociation of Ccm1 may be catalyzed by the 5'-3' exoribonuclease Pet127. Involved in the specific removal of group I introns in mitochondrial encoded transcripts.</text>
</comment>
<keyword evidence="7" id="KW-1185">Reference proteome</keyword>
<evidence type="ECO:0000256" key="1">
    <source>
        <dbReference type="ARBA" id="ARBA00006192"/>
    </source>
</evidence>
<dbReference type="PANTHER" id="PTHR47447">
    <property type="entry name" value="OS03G0856100 PROTEIN"/>
    <property type="match status" value="1"/>
</dbReference>
<evidence type="ECO:0000313" key="7">
    <source>
        <dbReference type="Proteomes" id="UP000613177"/>
    </source>
</evidence>
<evidence type="ECO:0000313" key="6">
    <source>
        <dbReference type="EMBL" id="KAG2233382.1"/>
    </source>
</evidence>
<feature type="repeat" description="PPR" evidence="5">
    <location>
        <begin position="130"/>
        <end position="164"/>
    </location>
</feature>
<dbReference type="Pfam" id="PF13041">
    <property type="entry name" value="PPR_2"/>
    <property type="match status" value="1"/>
</dbReference>
<dbReference type="InterPro" id="IPR002885">
    <property type="entry name" value="PPR_rpt"/>
</dbReference>
<organism evidence="6 7">
    <name type="scientific">Thamnidium elegans</name>
    <dbReference type="NCBI Taxonomy" id="101142"/>
    <lineage>
        <taxon>Eukaryota</taxon>
        <taxon>Fungi</taxon>
        <taxon>Fungi incertae sedis</taxon>
        <taxon>Mucoromycota</taxon>
        <taxon>Mucoromycotina</taxon>
        <taxon>Mucoromycetes</taxon>
        <taxon>Mucorales</taxon>
        <taxon>Mucorineae</taxon>
        <taxon>Mucoraceae</taxon>
        <taxon>Thamnidium</taxon>
    </lineage>
</organism>
<reference evidence="6" key="1">
    <citation type="submission" date="2021-01" db="EMBL/GenBank/DDBJ databases">
        <title>Metabolic potential, ecology and presence of endohyphal bacteria is reflected in genomic diversity of Mucoromycotina.</title>
        <authorList>
            <person name="Muszewska A."/>
            <person name="Okrasinska A."/>
            <person name="Steczkiewicz K."/>
            <person name="Drgas O."/>
            <person name="Orlowska M."/>
            <person name="Perlinska-Lenart U."/>
            <person name="Aleksandrzak-Piekarczyk T."/>
            <person name="Szatraj K."/>
            <person name="Zielenkiewicz U."/>
            <person name="Pilsyk S."/>
            <person name="Malc E."/>
            <person name="Mieczkowski P."/>
            <person name="Kruszewska J.S."/>
            <person name="Biernat P."/>
            <person name="Pawlowska J."/>
        </authorList>
    </citation>
    <scope>NUCLEOTIDE SEQUENCE</scope>
    <source>
        <strain evidence="6">WA0000018081</strain>
    </source>
</reference>
<evidence type="ECO:0008006" key="8">
    <source>
        <dbReference type="Google" id="ProtNLM"/>
    </source>
</evidence>
<dbReference type="PROSITE" id="PS51375">
    <property type="entry name" value="PPR"/>
    <property type="match status" value="1"/>
</dbReference>
<sequence>MAQNILRTTATRTTKNAVCLTSRSSYSSRATSWFTRFLSPAEEKKLYLGITSSFREKLVEQSNKSTQTYSHIIEHALLTAKPTNKVTKIGMLSIARMEQLKIDLDAAGKQKDITKLRQLELEMDHANLNTVAIYNRLIRSYLWSNSLEHAEQVLRSLQDRGLVPTARTFTYLIQAHLKKNQLTQAKMLVDQMRRLSLLGTRNEFDCNIMLKYYKAAGDSHAIDFLWRDIMLHVDIIKPSNTLYAMYLEHLLSKPQETKPIIQLSQDYMVHAQQPLQLPQYLVWMKAAKLLAETDTHKAEHLLIHLIKKAPPKTSWDKAKGAITTIITSYLSKDQELKALAFYYRLGKMGVPEQAFEPQMKQSIQSALKNIEKQDDKAMIAELEGLVIAP</sequence>
<dbReference type="PANTHER" id="PTHR47447:SF17">
    <property type="entry name" value="OS12G0638900 PROTEIN"/>
    <property type="match status" value="1"/>
</dbReference>
<keyword evidence="2" id="KW-0677">Repeat</keyword>
<name>A0A8H7SS91_9FUNG</name>
<comment type="similarity">
    <text evidence="1">Belongs to the CCM1 family.</text>
</comment>
<dbReference type="InterPro" id="IPR011990">
    <property type="entry name" value="TPR-like_helical_dom_sf"/>
</dbReference>
<dbReference type="AlphaFoldDB" id="A0A8H7SS91"/>
<dbReference type="EMBL" id="JAEPRE010000081">
    <property type="protein sequence ID" value="KAG2233382.1"/>
    <property type="molecule type" value="Genomic_DNA"/>
</dbReference>
<evidence type="ECO:0000256" key="3">
    <source>
        <dbReference type="ARBA" id="ARBA00044493"/>
    </source>
</evidence>